<gene>
    <name evidence="1" type="ORF">SARC_13574</name>
</gene>
<reference evidence="1 2" key="1">
    <citation type="submission" date="2011-02" db="EMBL/GenBank/DDBJ databases">
        <title>The Genome Sequence of Sphaeroforma arctica JP610.</title>
        <authorList>
            <consortium name="The Broad Institute Genome Sequencing Platform"/>
            <person name="Russ C."/>
            <person name="Cuomo C."/>
            <person name="Young S.K."/>
            <person name="Zeng Q."/>
            <person name="Gargeya S."/>
            <person name="Alvarado L."/>
            <person name="Berlin A."/>
            <person name="Chapman S.B."/>
            <person name="Chen Z."/>
            <person name="Freedman E."/>
            <person name="Gellesch M."/>
            <person name="Goldberg J."/>
            <person name="Griggs A."/>
            <person name="Gujja S."/>
            <person name="Heilman E."/>
            <person name="Heiman D."/>
            <person name="Howarth C."/>
            <person name="Mehta T."/>
            <person name="Neiman D."/>
            <person name="Pearson M."/>
            <person name="Roberts A."/>
            <person name="Saif S."/>
            <person name="Shea T."/>
            <person name="Shenoy N."/>
            <person name="Sisk P."/>
            <person name="Stolte C."/>
            <person name="Sykes S."/>
            <person name="White J."/>
            <person name="Yandava C."/>
            <person name="Burger G."/>
            <person name="Gray M.W."/>
            <person name="Holland P.W.H."/>
            <person name="King N."/>
            <person name="Lang F.B.F."/>
            <person name="Roger A.J."/>
            <person name="Ruiz-Trillo I."/>
            <person name="Haas B."/>
            <person name="Nusbaum C."/>
            <person name="Birren B."/>
        </authorList>
    </citation>
    <scope>NUCLEOTIDE SEQUENCE [LARGE SCALE GENOMIC DNA]</scope>
    <source>
        <strain evidence="1 2">JP610</strain>
    </source>
</reference>
<keyword evidence="2" id="KW-1185">Reference proteome</keyword>
<evidence type="ECO:0000313" key="1">
    <source>
        <dbReference type="EMBL" id="KNC73868.1"/>
    </source>
</evidence>
<proteinExistence type="predicted"/>
<dbReference type="AlphaFoldDB" id="A0A0L0FCS4"/>
<evidence type="ECO:0000313" key="2">
    <source>
        <dbReference type="Proteomes" id="UP000054560"/>
    </source>
</evidence>
<feature type="non-terminal residue" evidence="1">
    <location>
        <position position="1"/>
    </location>
</feature>
<dbReference type="RefSeq" id="XP_014147770.1">
    <property type="nucleotide sequence ID" value="XM_014292295.1"/>
</dbReference>
<sequence>VVAIVKEREEVEEANLTAEEGKETAIPNLPAADVQARLCVAAVLLAYGFNEEHKNYQEMLATFQSNAESYEGSVYALITRCGPSEFVKAGMSCILEEEDK</sequence>
<accession>A0A0L0FCS4</accession>
<dbReference type="EMBL" id="KQ245046">
    <property type="protein sequence ID" value="KNC73868.1"/>
    <property type="molecule type" value="Genomic_DNA"/>
</dbReference>
<dbReference type="GeneID" id="25914078"/>
<dbReference type="Proteomes" id="UP000054560">
    <property type="component" value="Unassembled WGS sequence"/>
</dbReference>
<organism evidence="1 2">
    <name type="scientific">Sphaeroforma arctica JP610</name>
    <dbReference type="NCBI Taxonomy" id="667725"/>
    <lineage>
        <taxon>Eukaryota</taxon>
        <taxon>Ichthyosporea</taxon>
        <taxon>Ichthyophonida</taxon>
        <taxon>Sphaeroforma</taxon>
    </lineage>
</organism>
<name>A0A0L0FCS4_9EUKA</name>
<feature type="non-terminal residue" evidence="1">
    <location>
        <position position="100"/>
    </location>
</feature>
<protein>
    <submittedName>
        <fullName evidence="1">Uncharacterized protein</fullName>
    </submittedName>
</protein>